<sequence precursor="true">MEKILPEKSKKRERAIMRSLFRNLCIICVITAFSAAAHALPGSGTEADPWLIQSLADFDEFAADPNYYSGHTRLETDIDLTGRVYETAVIAPDTDKDTSDFQGTKFTGSFDGNGHVINGLVITPQEKGLDYIGLFGFLDSAAISDIGLQHGIIILNRDGSYVGALAGMNENGHVQRCFSAVDIIADGCTGVGGLLGVNMGNIAFCYAAANVEGNHAGGLAGYNIGQVNDCCTAPGQLVEGDLAAGFIAINKGSVTNCYSTTAVESASSGNNAFIAVSQNATVQGCFYEVPSESASGSISGGAIGKTTAELQDPSTFISAGWTLVDPQSGPTGWYMTEDQYPQLYFHTADTVTVPYVKELSQNQAQTILSQSGFTSLITQSVPSLSVEQGKVTGLSLAEGSRANRDHAIVLYISAGKGLADGSQQNPWPISSQLDLEYLTDNRQLYADNFKVQIDIFIDYKTTYKNAIISPYIEGSVPFSGSFDGNGRSIHGITINAFGIAQDDLGLFGSLSSAAVSNLNLVNCSAVGNSQDIGLLAGSSAARITNCNADGNVFGSKFIGGLVGRSYNDSLIENCSFNGTVYGHEYSSNIGGLVGYNAELWSGDCKIMNSSFTGTVTTETSSQYVGGITGSNRGIIDGCSANVTIESQRMVGGICGLNRSRISSCSSQGSIKGSEAVGGVVGDNSSNIWYSSSTAEVIGSDNAVNIGGLVGYNGTFIKDCYYDGSVRTGLSSDSVAGFVGYNRGSIWASFSSSDVLLGQNSLNVGAFIGKQDSIGSVSCFWNKDLSVPASGIGNALSGYTDVTGLTTAQMQDPETFKQAYWYTSDFERGYPGWYIESGSLPKLHYQRPDTLVVPQVRGLSSTDAQDTLTAEGINIDSVKHVASLSVPAGNVAGLSAVQGERIANTTAITVYVSTGPGDADGSPEKPWPLASQLDLAYIRDNVLTPRNCILTADIMMDSVRFENGLGGIIGLFDGNGHVIGNYRGPSFFSVIGSLDERGRVIDLGFEHANVRGGRTGGIAITLEQGLLKNCFIKESFVAGMEETGGLVYRIGKKGTVENCYSDAYLSSFVVGGLAAIGTGKISNSYATGILMVSQVGSYTWAGGLVARNSSGSVTDCYGVVKVLGEEKVGLLFGEFYGGAENCFWNTELQPGIPAVSDGLQYDGITGLTTAEMQNAQTFIEADWHLADFTTGAPGWYLPEGSYPQLHYQNPNATRIPYLLSQTQADAQNKLAQAALTVDSTQNVPSISVPTGLTAGLSLSEGGYVTKGTAVDLYISSGPGAADGTQSNPWPIASQLDLEYLTAHPELYTDCFTLTTDISVRRSRIYHDAIINQDFSGIFDGAGHSINNLRFLLFDDYNTTLNMGLFNGITEQGIVRNLGLHDYLTKYADRMSGFAFINAGTIENCSFSGAPGNVAGMVGANNGTVVDCRAEGYASRAGGISGSNSGLITNCTSGIQQQGSYSGSVGCLVNKNYGTIESCSASGKLISGRFCGGIAGENTGEIINCQSTADIVLDVYASPSESYMAGGLVGYNATGLIDRCFAHGTVEGPVAGGLVGWNVARISNSYSLSDVKGSYAGGFAGYNWYYEWFYTYDGPTELLNCYSTGSVEPVDAESSIGGMVALNRLANIADCFWDTETSGLTNALGNDDPNSAFATGLPTADMQTAATFTNPGWDFTTDDGDPADWHIRENHGYPLLAWQQLAPGDIAGSYAVNNIDFAAFAAAWQTTSTDPAYNPDCDLNPDGSINVHDLIIFADNWLTNPQHGT</sequence>
<evidence type="ECO:0000259" key="2">
    <source>
        <dbReference type="PROSITE" id="PS51178"/>
    </source>
</evidence>
<accession>A0A1U9NLN7</accession>
<evidence type="ECO:0000313" key="4">
    <source>
        <dbReference type="Proteomes" id="UP000189674"/>
    </source>
</evidence>
<dbReference type="OrthoDB" id="291987at2"/>
<dbReference type="InterPro" id="IPR005543">
    <property type="entry name" value="PASTA_dom"/>
</dbReference>
<evidence type="ECO:0000256" key="1">
    <source>
        <dbReference type="SAM" id="SignalP"/>
    </source>
</evidence>
<dbReference type="EC" id="3.4.24.13" evidence="3"/>
<dbReference type="Gene3D" id="2.160.20.110">
    <property type="match status" value="5"/>
</dbReference>
<feature type="signal peptide" evidence="1">
    <location>
        <begin position="1"/>
        <end position="39"/>
    </location>
</feature>
<dbReference type="CDD" id="cd06577">
    <property type="entry name" value="PASTA_pknB"/>
    <property type="match status" value="3"/>
</dbReference>
<dbReference type="Gene3D" id="3.30.10.20">
    <property type="match status" value="3"/>
</dbReference>
<organism evidence="3 4">
    <name type="scientific">Anaerohalosphaera lusitana</name>
    <dbReference type="NCBI Taxonomy" id="1936003"/>
    <lineage>
        <taxon>Bacteria</taxon>
        <taxon>Pseudomonadati</taxon>
        <taxon>Planctomycetota</taxon>
        <taxon>Phycisphaerae</taxon>
        <taxon>Sedimentisphaerales</taxon>
        <taxon>Anaerohalosphaeraceae</taxon>
        <taxon>Anaerohalosphaera</taxon>
    </lineage>
</organism>
<dbReference type="GO" id="GO:0006508">
    <property type="term" value="P:proteolysis"/>
    <property type="evidence" value="ECO:0007669"/>
    <property type="project" value="UniProtKB-KW"/>
</dbReference>
<dbReference type="PROSITE" id="PS51178">
    <property type="entry name" value="PASTA"/>
    <property type="match status" value="2"/>
</dbReference>
<dbReference type="STRING" id="1936003.STSP2_01566"/>
<feature type="chain" id="PRO_5012323963" evidence="1">
    <location>
        <begin position="40"/>
        <end position="1763"/>
    </location>
</feature>
<dbReference type="InterPro" id="IPR036439">
    <property type="entry name" value="Dockerin_dom_sf"/>
</dbReference>
<dbReference type="EMBL" id="CP019791">
    <property type="protein sequence ID" value="AQT68406.1"/>
    <property type="molecule type" value="Genomic_DNA"/>
</dbReference>
<dbReference type="Gene3D" id="1.10.1330.10">
    <property type="entry name" value="Dockerin domain"/>
    <property type="match status" value="1"/>
</dbReference>
<dbReference type="Pfam" id="PF03793">
    <property type="entry name" value="PASTA"/>
    <property type="match status" value="1"/>
</dbReference>
<keyword evidence="1" id="KW-0732">Signal</keyword>
<dbReference type="GO" id="GO:0008233">
    <property type="term" value="F:peptidase activity"/>
    <property type="evidence" value="ECO:0007669"/>
    <property type="project" value="UniProtKB-KW"/>
</dbReference>
<name>A0A1U9NLN7_9BACT</name>
<evidence type="ECO:0000313" key="3">
    <source>
        <dbReference type="EMBL" id="AQT68406.1"/>
    </source>
</evidence>
<feature type="domain" description="PASTA" evidence="2">
    <location>
        <begin position="846"/>
        <end position="913"/>
    </location>
</feature>
<gene>
    <name evidence="3" type="primary">iga_2</name>
    <name evidence="3" type="ORF">STSP2_01566</name>
</gene>
<dbReference type="SMART" id="SM00740">
    <property type="entry name" value="PASTA"/>
    <property type="match status" value="3"/>
</dbReference>
<keyword evidence="4" id="KW-1185">Reference proteome</keyword>
<dbReference type="InterPro" id="IPR011493">
    <property type="entry name" value="GLUG"/>
</dbReference>
<protein>
    <submittedName>
        <fullName evidence="3">Immunoglobulin A1 protease</fullName>
        <ecNumber evidence="3">3.4.24.13</ecNumber>
    </submittedName>
</protein>
<reference evidence="4" key="1">
    <citation type="submission" date="2017-02" db="EMBL/GenBank/DDBJ databases">
        <title>Comparative genomics and description of representatives of a novel lineage of planctomycetes thriving in anoxic sediments.</title>
        <authorList>
            <person name="Spring S."/>
            <person name="Bunk B."/>
            <person name="Sproer C."/>
        </authorList>
    </citation>
    <scope>NUCLEOTIDE SEQUENCE [LARGE SCALE GENOMIC DNA]</scope>
    <source>
        <strain evidence="4">ST-NAGAB-D1</strain>
    </source>
</reference>
<dbReference type="KEGG" id="alus:STSP2_01566"/>
<dbReference type="RefSeq" id="WP_146661377.1">
    <property type="nucleotide sequence ID" value="NZ_CP019791.1"/>
</dbReference>
<feature type="domain" description="PASTA" evidence="2">
    <location>
        <begin position="347"/>
        <end position="414"/>
    </location>
</feature>
<dbReference type="GO" id="GO:0000272">
    <property type="term" value="P:polysaccharide catabolic process"/>
    <property type="evidence" value="ECO:0007669"/>
    <property type="project" value="InterPro"/>
</dbReference>
<keyword evidence="3" id="KW-0645">Protease</keyword>
<dbReference type="Proteomes" id="UP000189674">
    <property type="component" value="Chromosome"/>
</dbReference>
<dbReference type="Pfam" id="PF07581">
    <property type="entry name" value="Glug"/>
    <property type="match status" value="3"/>
</dbReference>
<dbReference type="SUPFAM" id="SSF63446">
    <property type="entry name" value="Type I dockerin domain"/>
    <property type="match status" value="1"/>
</dbReference>
<proteinExistence type="predicted"/>
<keyword evidence="3" id="KW-0378">Hydrolase</keyword>